<keyword evidence="3" id="KW-1185">Reference proteome</keyword>
<feature type="transmembrane region" description="Helical" evidence="1">
    <location>
        <begin position="103"/>
        <end position="123"/>
    </location>
</feature>
<keyword evidence="1" id="KW-0472">Membrane</keyword>
<keyword evidence="1" id="KW-0812">Transmembrane</keyword>
<gene>
    <name evidence="2" type="ORF">DLEV_048</name>
</gene>
<dbReference type="Proteomes" id="UP000593702">
    <property type="component" value="Segment"/>
</dbReference>
<accession>A0A7R5WLZ2</accession>
<organism evidence="2 3">
    <name type="scientific">Diachasmimorpha longicaudata entomopoxvirus</name>
    <dbReference type="NCBI Taxonomy" id="109981"/>
    <lineage>
        <taxon>Viruses</taxon>
        <taxon>Varidnaviria</taxon>
        <taxon>Bamfordvirae</taxon>
        <taxon>Nucleocytoviricota</taxon>
        <taxon>Pokkesviricetes</taxon>
        <taxon>Chitovirales</taxon>
        <taxon>Poxviridae</taxon>
        <taxon>Entomopoxvirinae</taxon>
        <taxon>Epsilonentomopoxvirus</taxon>
        <taxon>Epsilonentomopoxvirus dlongicaudata</taxon>
        <taxon>Diachasmimorpha entomopoxvirus</taxon>
    </lineage>
</organism>
<reference evidence="2 3" key="1">
    <citation type="submission" date="2015-04" db="EMBL/GenBank/DDBJ databases">
        <title>Diachasmimorpha longicaudata entomopoxvirus genome.</title>
        <authorList>
            <person name="Coffman K.A."/>
            <person name="Burke G.R."/>
        </authorList>
    </citation>
    <scope>NUCLEOTIDE SEQUENCE [LARGE SCALE GENOMIC DNA]</scope>
</reference>
<keyword evidence="1" id="KW-1133">Transmembrane helix</keyword>
<protein>
    <submittedName>
        <fullName evidence="2">Uncharacterized protein</fullName>
    </submittedName>
</protein>
<proteinExistence type="predicted"/>
<evidence type="ECO:0000256" key="1">
    <source>
        <dbReference type="SAM" id="Phobius"/>
    </source>
</evidence>
<evidence type="ECO:0000313" key="3">
    <source>
        <dbReference type="Proteomes" id="UP000593702"/>
    </source>
</evidence>
<dbReference type="EMBL" id="KR095315">
    <property type="protein sequence ID" value="AKS26339.1"/>
    <property type="molecule type" value="Genomic_DNA"/>
</dbReference>
<name>A0A7R5WLZ2_9POXV</name>
<evidence type="ECO:0000313" key="2">
    <source>
        <dbReference type="EMBL" id="AKS26339.1"/>
    </source>
</evidence>
<sequence length="124" mass="13976">MLAKKLICTLLFISLTIATKSLLCHHFNIIVKCKTACVTETYHVDDTFKVSLRCGDKFKPSSLFNGLREILRNDFIAMNGTKGGLDVVFCNDRDLCNLGNDILPSYVLIMLYTFGLAYLFNIII</sequence>